<dbReference type="Proteomes" id="UP001589590">
    <property type="component" value="Unassembled WGS sequence"/>
</dbReference>
<accession>A0ABV5H5H6</accession>
<dbReference type="RefSeq" id="WP_290270648.1">
    <property type="nucleotide sequence ID" value="NZ_JAUFQP010000010.1"/>
</dbReference>
<proteinExistence type="predicted"/>
<evidence type="ECO:0000313" key="1">
    <source>
        <dbReference type="EMBL" id="MFB9106565.1"/>
    </source>
</evidence>
<dbReference type="EMBL" id="JBHMFA010000018">
    <property type="protein sequence ID" value="MFB9106565.1"/>
    <property type="molecule type" value="Genomic_DNA"/>
</dbReference>
<protein>
    <submittedName>
        <fullName evidence="1">Uncharacterized protein</fullName>
    </submittedName>
</protein>
<name>A0ABV5H5H6_9FLAO</name>
<sequence length="58" mass="6743">MTETEIIELFKIEIEKPDFKAKAGVNKQQHYNYRNRTTKVGLMIEILFKVGAITITKT</sequence>
<keyword evidence="2" id="KW-1185">Reference proteome</keyword>
<gene>
    <name evidence="1" type="ORF">ACFFU1_16775</name>
</gene>
<organism evidence="1 2">
    <name type="scientific">Algibacter miyuki</name>
    <dbReference type="NCBI Taxonomy" id="1306933"/>
    <lineage>
        <taxon>Bacteria</taxon>
        <taxon>Pseudomonadati</taxon>
        <taxon>Bacteroidota</taxon>
        <taxon>Flavobacteriia</taxon>
        <taxon>Flavobacteriales</taxon>
        <taxon>Flavobacteriaceae</taxon>
        <taxon>Algibacter</taxon>
    </lineage>
</organism>
<reference evidence="1 2" key="1">
    <citation type="submission" date="2024-09" db="EMBL/GenBank/DDBJ databases">
        <authorList>
            <person name="Sun Q."/>
            <person name="Mori K."/>
        </authorList>
    </citation>
    <scope>NUCLEOTIDE SEQUENCE [LARGE SCALE GENOMIC DNA]</scope>
    <source>
        <strain evidence="1 2">CECT 8300</strain>
    </source>
</reference>
<comment type="caution">
    <text evidence="1">The sequence shown here is derived from an EMBL/GenBank/DDBJ whole genome shotgun (WGS) entry which is preliminary data.</text>
</comment>
<evidence type="ECO:0000313" key="2">
    <source>
        <dbReference type="Proteomes" id="UP001589590"/>
    </source>
</evidence>